<dbReference type="HOGENOM" id="CLU_101802_1_0_11"/>
<name>D9WVX2_9ACTN</name>
<dbReference type="STRING" id="457427.SSOG_04195"/>
<accession>D9WVX2</accession>
<evidence type="ECO:0000313" key="1">
    <source>
        <dbReference type="EMBL" id="EFL24481.1"/>
    </source>
</evidence>
<reference evidence="1 2" key="1">
    <citation type="submission" date="2009-02" db="EMBL/GenBank/DDBJ databases">
        <title>Annotation of Streptomyces hygroscopicus strain ATCC 53653.</title>
        <authorList>
            <consortium name="The Broad Institute Genome Sequencing Platform"/>
            <consortium name="Broad Institute Microbial Sequencing Center"/>
            <person name="Fischbach M."/>
            <person name="Godfrey P."/>
            <person name="Ward D."/>
            <person name="Young S."/>
            <person name="Zeng Q."/>
            <person name="Koehrsen M."/>
            <person name="Alvarado L."/>
            <person name="Berlin A.M."/>
            <person name="Bochicchio J."/>
            <person name="Borenstein D."/>
            <person name="Chapman S.B."/>
            <person name="Chen Z."/>
            <person name="Engels R."/>
            <person name="Freedman E."/>
            <person name="Gellesch M."/>
            <person name="Goldberg J."/>
            <person name="Griggs A."/>
            <person name="Gujja S."/>
            <person name="Heilman E.R."/>
            <person name="Heiman D.I."/>
            <person name="Hepburn T.A."/>
            <person name="Howarth C."/>
            <person name="Jen D."/>
            <person name="Larson L."/>
            <person name="Lewis B."/>
            <person name="Mehta T."/>
            <person name="Park D."/>
            <person name="Pearson M."/>
            <person name="Richards J."/>
            <person name="Roberts A."/>
            <person name="Saif S."/>
            <person name="Shea T.D."/>
            <person name="Shenoy N."/>
            <person name="Sisk P."/>
            <person name="Stolte C."/>
            <person name="Sykes S.N."/>
            <person name="Thomson T."/>
            <person name="Walk T."/>
            <person name="White J."/>
            <person name="Yandava C."/>
            <person name="Straight P."/>
            <person name="Clardy J."/>
            <person name="Hung D."/>
            <person name="Kolter R."/>
            <person name="Mekalanos J."/>
            <person name="Walker S."/>
            <person name="Walsh C.T."/>
            <person name="Wieland-Brown L.C."/>
            <person name="Haas B."/>
            <person name="Nusbaum C."/>
            <person name="Birren B."/>
        </authorList>
    </citation>
    <scope>NUCLEOTIDE SEQUENCE [LARGE SCALE GENOMIC DNA]</scope>
    <source>
        <strain evidence="1 2">ATCC 53653</strain>
    </source>
</reference>
<proteinExistence type="predicted"/>
<keyword evidence="2" id="KW-1185">Reference proteome</keyword>
<evidence type="ECO:0000313" key="2">
    <source>
        <dbReference type="Proteomes" id="UP000003963"/>
    </source>
</evidence>
<gene>
    <name evidence="1" type="ORF">SSOG_04195</name>
</gene>
<sequence>MEDANEAVAPRRLGLPRLPVVEWPDACTDDSPRSLHCKSRHLVPWANRQPFIWVDDEISAMNPLRSLPHTLGRHSFIASTRPKASQTDFSALAGWLRAAAASRDTRPGD</sequence>
<dbReference type="EMBL" id="GG657754">
    <property type="protein sequence ID" value="EFL24481.1"/>
    <property type="molecule type" value="Genomic_DNA"/>
</dbReference>
<protein>
    <submittedName>
        <fullName evidence="1">Uncharacterized protein</fullName>
    </submittedName>
</protein>
<dbReference type="Proteomes" id="UP000003963">
    <property type="component" value="Unassembled WGS sequence"/>
</dbReference>
<dbReference type="AlphaFoldDB" id="D9WVX2"/>
<organism evidence="1 2">
    <name type="scientific">Streptomyces himastatinicus ATCC 53653</name>
    <dbReference type="NCBI Taxonomy" id="457427"/>
    <lineage>
        <taxon>Bacteria</taxon>
        <taxon>Bacillati</taxon>
        <taxon>Actinomycetota</taxon>
        <taxon>Actinomycetes</taxon>
        <taxon>Kitasatosporales</taxon>
        <taxon>Streptomycetaceae</taxon>
        <taxon>Streptomyces</taxon>
        <taxon>Streptomyces violaceusniger group</taxon>
    </lineage>
</organism>